<dbReference type="GO" id="GO:0060320">
    <property type="term" value="P:rejection of self pollen"/>
    <property type="evidence" value="ECO:0007669"/>
    <property type="project" value="UniProtKB-KW"/>
</dbReference>
<keyword evidence="4 6" id="KW-0964">Secreted</keyword>
<keyword evidence="5" id="KW-0732">Signal</keyword>
<keyword evidence="7" id="KW-0812">Transmembrane</keyword>
<evidence type="ECO:0000256" key="2">
    <source>
        <dbReference type="ARBA" id="ARBA00005581"/>
    </source>
</evidence>
<dbReference type="GO" id="GO:0005576">
    <property type="term" value="C:extracellular region"/>
    <property type="evidence" value="ECO:0007669"/>
    <property type="project" value="UniProtKB-SubCell"/>
</dbReference>
<accession>A0A2C9UV39</accession>
<organism evidence="8">
    <name type="scientific">Manihot esculenta</name>
    <name type="common">Cassava</name>
    <name type="synonym">Jatropha manihot</name>
    <dbReference type="NCBI Taxonomy" id="3983"/>
    <lineage>
        <taxon>Eukaryota</taxon>
        <taxon>Viridiplantae</taxon>
        <taxon>Streptophyta</taxon>
        <taxon>Embryophyta</taxon>
        <taxon>Tracheophyta</taxon>
        <taxon>Spermatophyta</taxon>
        <taxon>Magnoliopsida</taxon>
        <taxon>eudicotyledons</taxon>
        <taxon>Gunneridae</taxon>
        <taxon>Pentapetalae</taxon>
        <taxon>rosids</taxon>
        <taxon>fabids</taxon>
        <taxon>Malpighiales</taxon>
        <taxon>Euphorbiaceae</taxon>
        <taxon>Crotonoideae</taxon>
        <taxon>Manihoteae</taxon>
        <taxon>Manihot</taxon>
    </lineage>
</organism>
<feature type="transmembrane region" description="Helical" evidence="7">
    <location>
        <begin position="7"/>
        <end position="25"/>
    </location>
</feature>
<gene>
    <name evidence="8" type="ORF">MANES_12G031200</name>
</gene>
<evidence type="ECO:0000256" key="5">
    <source>
        <dbReference type="ARBA" id="ARBA00022729"/>
    </source>
</evidence>
<sequence>MKIIENFLVFLVLMQFYIVLVYATIHARVINELGEGRCIIVHCQSKDDDLGYINLDNGSEFQWSFNINFWGTTLFFCDLQWKDSFAIHFNAFDANKDYNKCVTECKWLINSNEILFRYSQEVEKWEPSPFSVVPSMREEKNTTHGHVK</sequence>
<keyword evidence="7" id="KW-0472">Membrane</keyword>
<name>A0A2C9UV39_MANES</name>
<dbReference type="EMBL" id="CM004398">
    <property type="protein sequence ID" value="OAY34579.1"/>
    <property type="molecule type" value="Genomic_DNA"/>
</dbReference>
<evidence type="ECO:0000256" key="7">
    <source>
        <dbReference type="SAM" id="Phobius"/>
    </source>
</evidence>
<dbReference type="PANTHER" id="PTHR31232">
    <property type="match status" value="1"/>
</dbReference>
<dbReference type="InterPro" id="IPR010264">
    <property type="entry name" value="Self-incomp_S1"/>
</dbReference>
<protein>
    <recommendedName>
        <fullName evidence="6">S-protein homolog</fullName>
    </recommendedName>
</protein>
<dbReference type="Pfam" id="PF05938">
    <property type="entry name" value="Self-incomp_S1"/>
    <property type="match status" value="1"/>
</dbReference>
<proteinExistence type="inferred from homology"/>
<dbReference type="OMA" id="FFCDVQW"/>
<keyword evidence="3 6" id="KW-0713">Self-incompatibility</keyword>
<keyword evidence="7" id="KW-1133">Transmembrane helix</keyword>
<dbReference type="AlphaFoldDB" id="A0A2C9UV39"/>
<evidence type="ECO:0000256" key="6">
    <source>
        <dbReference type="RuleBase" id="RU367044"/>
    </source>
</evidence>
<evidence type="ECO:0000256" key="3">
    <source>
        <dbReference type="ARBA" id="ARBA00022471"/>
    </source>
</evidence>
<comment type="similarity">
    <text evidence="2 6">Belongs to the plant self-incompatibility (S1) protein family.</text>
</comment>
<dbReference type="PANTHER" id="PTHR31232:SF18">
    <property type="entry name" value="S-PROTEIN HOMOLOG"/>
    <property type="match status" value="1"/>
</dbReference>
<comment type="subcellular location">
    <subcellularLocation>
        <location evidence="1 6">Secreted</location>
    </subcellularLocation>
</comment>
<evidence type="ECO:0000313" key="8">
    <source>
        <dbReference type="EMBL" id="OAY34579.1"/>
    </source>
</evidence>
<reference evidence="8" key="1">
    <citation type="submission" date="2016-02" db="EMBL/GenBank/DDBJ databases">
        <title>WGS assembly of Manihot esculenta.</title>
        <authorList>
            <person name="Bredeson J.V."/>
            <person name="Prochnik S.E."/>
            <person name="Lyons J.B."/>
            <person name="Schmutz J."/>
            <person name="Grimwood J."/>
            <person name="Vrebalov J."/>
            <person name="Bart R.S."/>
            <person name="Amuge T."/>
            <person name="Ferguson M.E."/>
            <person name="Green R."/>
            <person name="Putnam N."/>
            <person name="Stites J."/>
            <person name="Rounsley S."/>
            <person name="Rokhsar D.S."/>
        </authorList>
    </citation>
    <scope>NUCLEOTIDE SEQUENCE [LARGE SCALE GENOMIC DNA]</scope>
    <source>
        <tissue evidence="8">Leaf</tissue>
    </source>
</reference>
<evidence type="ECO:0000256" key="4">
    <source>
        <dbReference type="ARBA" id="ARBA00022525"/>
    </source>
</evidence>
<evidence type="ECO:0000256" key="1">
    <source>
        <dbReference type="ARBA" id="ARBA00004613"/>
    </source>
</evidence>